<dbReference type="GO" id="GO:0019646">
    <property type="term" value="P:aerobic electron transport chain"/>
    <property type="evidence" value="ECO:0007669"/>
    <property type="project" value="TreeGrafter"/>
</dbReference>
<protein>
    <recommendedName>
        <fullName evidence="8">demethylphylloquinone reductase</fullName>
        <ecNumber evidence="8">1.6.5.12</ecNumber>
    </recommendedName>
</protein>
<dbReference type="Pfam" id="PF07992">
    <property type="entry name" value="Pyr_redox_2"/>
    <property type="match status" value="1"/>
</dbReference>
<evidence type="ECO:0000256" key="2">
    <source>
        <dbReference type="ARBA" id="ARBA00005272"/>
    </source>
</evidence>
<comment type="catalytic activity">
    <reaction evidence="7">
        <text>demethylphylloquinone + NADPH + H(+) = demethylphylloquinol + NADP(+)</text>
        <dbReference type="Rhea" id="RHEA:47744"/>
        <dbReference type="ChEBI" id="CHEBI:15378"/>
        <dbReference type="ChEBI" id="CHEBI:31087"/>
        <dbReference type="ChEBI" id="CHEBI:57783"/>
        <dbReference type="ChEBI" id="CHEBI:58349"/>
        <dbReference type="ChEBI" id="CHEBI:87844"/>
        <dbReference type="EC" id="1.6.5.12"/>
    </reaction>
</comment>
<organism evidence="10 11">
    <name type="scientific">Amazonocrinis nigriterrae CENA67</name>
    <dbReference type="NCBI Taxonomy" id="2794033"/>
    <lineage>
        <taxon>Bacteria</taxon>
        <taxon>Bacillati</taxon>
        <taxon>Cyanobacteriota</taxon>
        <taxon>Cyanophyceae</taxon>
        <taxon>Nostocales</taxon>
        <taxon>Nostocaceae</taxon>
        <taxon>Amazonocrinis</taxon>
        <taxon>Amazonocrinis nigriterrae</taxon>
    </lineage>
</organism>
<dbReference type="AlphaFoldDB" id="A0A8J7L831"/>
<dbReference type="PANTHER" id="PTHR42913:SF4">
    <property type="entry name" value="ALTERNATIVE NAD(P)H-UBIQUINONE OXIDOREDUCTASE C1, CHLOROPLASTIC_MITOCHONDRIAL"/>
    <property type="match status" value="1"/>
</dbReference>
<dbReference type="InterPro" id="IPR051169">
    <property type="entry name" value="NADH-Q_oxidoreductase"/>
</dbReference>
<keyword evidence="3" id="KW-0285">Flavoprotein</keyword>
<dbReference type="SUPFAM" id="SSF51905">
    <property type="entry name" value="FAD/NAD(P)-binding domain"/>
    <property type="match status" value="2"/>
</dbReference>
<proteinExistence type="inferred from homology"/>
<evidence type="ECO:0000256" key="5">
    <source>
        <dbReference type="ARBA" id="ARBA00022857"/>
    </source>
</evidence>
<dbReference type="RefSeq" id="WP_198124761.1">
    <property type="nucleotide sequence ID" value="NZ_JAECZC010000016.1"/>
</dbReference>
<evidence type="ECO:0000256" key="3">
    <source>
        <dbReference type="ARBA" id="ARBA00022630"/>
    </source>
</evidence>
<dbReference type="PRINTS" id="PR00411">
    <property type="entry name" value="PNDRDTASEI"/>
</dbReference>
<keyword evidence="5" id="KW-0521">NADP</keyword>
<name>A0A8J7L831_9NOST</name>
<dbReference type="FunFam" id="3.50.50.100:FF:000010">
    <property type="entry name" value="Alternative NAD(P)H-ubiquinone oxidoreductase C1, chloroplastic/mitochondrial"/>
    <property type="match status" value="1"/>
</dbReference>
<dbReference type="InterPro" id="IPR036188">
    <property type="entry name" value="FAD/NAD-bd_sf"/>
</dbReference>
<evidence type="ECO:0000256" key="7">
    <source>
        <dbReference type="ARBA" id="ARBA00052971"/>
    </source>
</evidence>
<dbReference type="PANTHER" id="PTHR42913">
    <property type="entry name" value="APOPTOSIS-INDUCING FACTOR 1"/>
    <property type="match status" value="1"/>
</dbReference>
<comment type="caution">
    <text evidence="10">The sequence shown here is derived from an EMBL/GenBank/DDBJ whole genome shotgun (WGS) entry which is preliminary data.</text>
</comment>
<evidence type="ECO:0000256" key="1">
    <source>
        <dbReference type="ARBA" id="ARBA00001974"/>
    </source>
</evidence>
<comment type="cofactor">
    <cofactor evidence="1">
        <name>FAD</name>
        <dbReference type="ChEBI" id="CHEBI:57692"/>
    </cofactor>
</comment>
<evidence type="ECO:0000313" key="11">
    <source>
        <dbReference type="Proteomes" id="UP000632766"/>
    </source>
</evidence>
<comment type="similarity">
    <text evidence="2">Belongs to the NADH dehydrogenase family.</text>
</comment>
<gene>
    <name evidence="10" type="ORF">I8748_11330</name>
</gene>
<keyword evidence="11" id="KW-1185">Reference proteome</keyword>
<dbReference type="Gene3D" id="3.50.50.100">
    <property type="match status" value="1"/>
</dbReference>
<dbReference type="GO" id="GO:0003955">
    <property type="term" value="F:NAD(P)H dehydrogenase (quinone) activity"/>
    <property type="evidence" value="ECO:0007669"/>
    <property type="project" value="TreeGrafter"/>
</dbReference>
<evidence type="ECO:0000256" key="6">
    <source>
        <dbReference type="ARBA" id="ARBA00023002"/>
    </source>
</evidence>
<dbReference type="EMBL" id="JAECZC010000016">
    <property type="protein sequence ID" value="MBH8562765.1"/>
    <property type="molecule type" value="Genomic_DNA"/>
</dbReference>
<dbReference type="InterPro" id="IPR023753">
    <property type="entry name" value="FAD/NAD-binding_dom"/>
</dbReference>
<keyword evidence="6" id="KW-0560">Oxidoreductase</keyword>
<evidence type="ECO:0000259" key="9">
    <source>
        <dbReference type="Pfam" id="PF07992"/>
    </source>
</evidence>
<sequence>MTQETTRICILGGGFGGLYTALRLSQLPWESTQKPEIVLVDQSDRFLFSPLLYELLTRELQTWEIAPPFEELLQNTGVRFYQAVVSGIDTEQQWVHLQDGPEIHYDRLVLALGGETPLDLVPGATSYAFPFRTITDAYRLEERLRVLEESKLEKIRVAIVGAGYSGVELACKLADRLGERGRFRLIEISDEILRTSPEFNREAAKKALEARNVFLDLETKVEAIAQDSISLEYKNQVDSIPVDIVIWTVGTRVAPVVKTLPFKQNQRGQISTTSTLQVLDHPEIFALGDLAECYDAEGQQVPATAQAAFQQADYTAWNIWASLTNRPLLPFRYQQLGEMMALGKDNATLTGLGIKLDGTLAYVARRLAYLYRMPTLDHQLKVGFNWLVRPIIETLSQ</sequence>
<accession>A0A8J7L831</accession>
<evidence type="ECO:0000313" key="10">
    <source>
        <dbReference type="EMBL" id="MBH8562765.1"/>
    </source>
</evidence>
<evidence type="ECO:0000256" key="4">
    <source>
        <dbReference type="ARBA" id="ARBA00022827"/>
    </source>
</evidence>
<evidence type="ECO:0000256" key="8">
    <source>
        <dbReference type="ARBA" id="ARBA00066844"/>
    </source>
</evidence>
<dbReference type="EC" id="1.6.5.12" evidence="8"/>
<keyword evidence="4" id="KW-0274">FAD</keyword>
<feature type="domain" description="FAD/NAD(P)-binding" evidence="9">
    <location>
        <begin position="7"/>
        <end position="312"/>
    </location>
</feature>
<dbReference type="PRINTS" id="PR00368">
    <property type="entry name" value="FADPNR"/>
</dbReference>
<reference evidence="10 11" key="1">
    <citation type="journal article" date="2021" name="Int. J. Syst. Evol. Microbiol.">
        <title>Amazonocrinis nigriterrae gen. nov., sp. nov., Atlanticothrix silvestris gen. nov., sp. nov. and Dendronalium phyllosphericum gen. nov., sp. nov., nostocacean cyanobacteria from Brazilian environments.</title>
        <authorList>
            <person name="Alvarenga D.O."/>
            <person name="Andreote A.P.D."/>
            <person name="Branco L.H.Z."/>
            <person name="Delbaje E."/>
            <person name="Cruz R.B."/>
            <person name="Varani A.M."/>
            <person name="Fiore M.F."/>
        </authorList>
    </citation>
    <scope>NUCLEOTIDE SEQUENCE [LARGE SCALE GENOMIC DNA]</scope>
    <source>
        <strain evidence="10 11">CENA67</strain>
    </source>
</reference>
<dbReference type="Proteomes" id="UP000632766">
    <property type="component" value="Unassembled WGS sequence"/>
</dbReference>